<comment type="caution">
    <text evidence="1">The sequence shown here is derived from an EMBL/GenBank/DDBJ whole genome shotgun (WGS) entry which is preliminary data.</text>
</comment>
<protein>
    <submittedName>
        <fullName evidence="1">Uncharacterized protein</fullName>
    </submittedName>
</protein>
<dbReference type="RefSeq" id="WP_200190081.1">
    <property type="nucleotide sequence ID" value="NZ_JAENHM010000002.1"/>
</dbReference>
<evidence type="ECO:0000313" key="2">
    <source>
        <dbReference type="Proteomes" id="UP000652760"/>
    </source>
</evidence>
<dbReference type="EMBL" id="JAENHM010000002">
    <property type="protein sequence ID" value="MBK1835860.1"/>
    <property type="molecule type" value="Genomic_DNA"/>
</dbReference>
<proteinExistence type="predicted"/>
<organism evidence="1 2">
    <name type="scientific">Azospirillum endophyticum</name>
    <dbReference type="NCBI Taxonomy" id="2800326"/>
    <lineage>
        <taxon>Bacteria</taxon>
        <taxon>Pseudomonadati</taxon>
        <taxon>Pseudomonadota</taxon>
        <taxon>Alphaproteobacteria</taxon>
        <taxon>Rhodospirillales</taxon>
        <taxon>Azospirillaceae</taxon>
        <taxon>Azospirillum</taxon>
    </lineage>
</organism>
<gene>
    <name evidence="1" type="ORF">JHL17_00400</name>
</gene>
<evidence type="ECO:0000313" key="1">
    <source>
        <dbReference type="EMBL" id="MBK1835860.1"/>
    </source>
</evidence>
<keyword evidence="2" id="KW-1185">Reference proteome</keyword>
<accession>A0ABS1EXG2</accession>
<reference evidence="2" key="1">
    <citation type="submission" date="2021-01" db="EMBL/GenBank/DDBJ databases">
        <title>Genome public.</title>
        <authorList>
            <person name="Liu C."/>
            <person name="Sun Q."/>
        </authorList>
    </citation>
    <scope>NUCLEOTIDE SEQUENCE [LARGE SCALE GENOMIC DNA]</scope>
    <source>
        <strain evidence="2">YIM B02556</strain>
    </source>
</reference>
<sequence length="390" mass="44059">MNDGSFQVCQPVPPALDAYSQDAIARIVASYAEPAFQVQVTHIRQSRTDGTVHPVVIVPGSHRVPIQAKKGSPDQKTLIAGRVYVRRPTPESAEPATAADWRDLFDRCIRAGRDDLLDAIRGILDGRSVAAEELPPSKQEHLKAWRDKGLMRWRELVTDGADPQSAESLGYYSVAYQIDAPLPDRLLPEVLDLLNRATVRHTGWSPWWVPTRSGIRPYVHDNAIECYLGDEPGHWLADPAHTDFWRVTVKGQALLVRGFDEDSIPDRLPQGKGFDITMPVWRIAECFLQAASFAKQLSSTPVPLTIMVTWRGLKGRELLHVEGRRSVHPKKIAKQNTLDRSLSIMSNKIEDQLPEILLDFLQPLYALFDFFKLPKQLVDEEVRRLRSNQF</sequence>
<dbReference type="Proteomes" id="UP000652760">
    <property type="component" value="Unassembled WGS sequence"/>
</dbReference>
<name>A0ABS1EXG2_9PROT</name>